<reference evidence="2 3" key="1">
    <citation type="submission" date="2021-03" db="EMBL/GenBank/DDBJ databases">
        <title>Antimicrobial resistance genes in bacteria isolated from Japanese honey, and their potential for conferring macrolide and lincosamide resistance in the American foulbrood pathogen Paenibacillus larvae.</title>
        <authorList>
            <person name="Okamoto M."/>
            <person name="Kumagai M."/>
            <person name="Kanamori H."/>
            <person name="Takamatsu D."/>
        </authorList>
    </citation>
    <scope>NUCLEOTIDE SEQUENCE [LARGE SCALE GENOMIC DNA]</scope>
    <source>
        <strain evidence="2 3">J8TS2</strain>
    </source>
</reference>
<evidence type="ECO:0000313" key="3">
    <source>
        <dbReference type="Proteomes" id="UP000679950"/>
    </source>
</evidence>
<gene>
    <name evidence="2" type="ORF">J8TS2_36770</name>
</gene>
<evidence type="ECO:0000256" key="1">
    <source>
        <dbReference type="SAM" id="Phobius"/>
    </source>
</evidence>
<dbReference type="Proteomes" id="UP000679950">
    <property type="component" value="Unassembled WGS sequence"/>
</dbReference>
<evidence type="ECO:0000313" key="2">
    <source>
        <dbReference type="EMBL" id="GIN59358.1"/>
    </source>
</evidence>
<protein>
    <recommendedName>
        <fullName evidence="4">Non-ribosomal peptide synthetase module</fullName>
    </recommendedName>
</protein>
<name>A0ABQ4KN45_9BACI</name>
<sequence>MHYSEDKVIRAFRIYTTLARTSVTDQEAVQLYRADDDIRSLLDLYAKEVDAVIVNTSEHLYLIPETKLSSFHVSNDWIKRHYLRSGATNADIYLLYFVTIILFGAFYNSYQTRRPTRDFLRIDEWIYQIQERIDQLQALDEKDLKQMESEFSYNWRQIVEKWSDMNDIKENVKRQTGNTISRYSFLDTVKRFLLDQDLVEDLGNEEIALTEKAKTIIQRFFMEVEYNKGILTFIYDMEGEKSDAGD</sequence>
<accession>A0ABQ4KN45</accession>
<feature type="transmembrane region" description="Helical" evidence="1">
    <location>
        <begin position="92"/>
        <end position="110"/>
    </location>
</feature>
<comment type="caution">
    <text evidence="2">The sequence shown here is derived from an EMBL/GenBank/DDBJ whole genome shotgun (WGS) entry which is preliminary data.</text>
</comment>
<keyword evidence="1" id="KW-1133">Transmembrane helix</keyword>
<keyword evidence="1" id="KW-0812">Transmembrane</keyword>
<keyword evidence="3" id="KW-1185">Reference proteome</keyword>
<dbReference type="RefSeq" id="WP_212967223.1">
    <property type="nucleotide sequence ID" value="NZ_BORB01000042.1"/>
</dbReference>
<dbReference type="InterPro" id="IPR045707">
    <property type="entry name" value="DUF6063"/>
</dbReference>
<evidence type="ECO:0008006" key="4">
    <source>
        <dbReference type="Google" id="ProtNLM"/>
    </source>
</evidence>
<proteinExistence type="predicted"/>
<organism evidence="2 3">
    <name type="scientific">Lederbergia ruris</name>
    <dbReference type="NCBI Taxonomy" id="217495"/>
    <lineage>
        <taxon>Bacteria</taxon>
        <taxon>Bacillati</taxon>
        <taxon>Bacillota</taxon>
        <taxon>Bacilli</taxon>
        <taxon>Bacillales</taxon>
        <taxon>Bacillaceae</taxon>
        <taxon>Lederbergia</taxon>
    </lineage>
</organism>
<dbReference type="EMBL" id="BORB01000042">
    <property type="protein sequence ID" value="GIN59358.1"/>
    <property type="molecule type" value="Genomic_DNA"/>
</dbReference>
<dbReference type="Pfam" id="PF19539">
    <property type="entry name" value="DUF6063"/>
    <property type="match status" value="1"/>
</dbReference>
<keyword evidence="1" id="KW-0472">Membrane</keyword>